<keyword evidence="2" id="KW-0614">Plasmid</keyword>
<dbReference type="PROSITE" id="PS51257">
    <property type="entry name" value="PROKAR_LIPOPROTEIN"/>
    <property type="match status" value="1"/>
</dbReference>
<gene>
    <name evidence="2" type="ordered locus">Emtol_0280</name>
</gene>
<name>A0ABN4ASE6_EMTOG</name>
<keyword evidence="3" id="KW-1185">Reference proteome</keyword>
<evidence type="ECO:0008006" key="4">
    <source>
        <dbReference type="Google" id="ProtNLM"/>
    </source>
</evidence>
<sequence length="151" mass="17510">MKILKHLCFFGYILFVFASCNDETEHQIIIENLIEPYFALIQKNDFDSAYTNFTSDYHKSNNDFKTYVESYKKTFTQKGKIKQMTINNIRTLGQIGGDSEYEIETSIFFENEKYAIPVLYTVSKTTGGKYLIKSGWLHKKYGISNGLDGLF</sequence>
<geneLocation type="plasmid" evidence="2 3">
    <name>pEMTOL01</name>
</geneLocation>
<organism evidence="2 3">
    <name type="scientific">Emticicia oligotrophica (strain DSM 17448 / CIP 109782 / MTCC 6937 / GPTSA100-15)</name>
    <dbReference type="NCBI Taxonomy" id="929562"/>
    <lineage>
        <taxon>Bacteria</taxon>
        <taxon>Pseudomonadati</taxon>
        <taxon>Bacteroidota</taxon>
        <taxon>Cytophagia</taxon>
        <taxon>Cytophagales</taxon>
        <taxon>Leadbetterellaceae</taxon>
        <taxon>Emticicia</taxon>
    </lineage>
</organism>
<dbReference type="Proteomes" id="UP000002875">
    <property type="component" value="Plasmid pEMTOL01"/>
</dbReference>
<proteinExistence type="predicted"/>
<feature type="signal peptide" evidence="1">
    <location>
        <begin position="1"/>
        <end position="18"/>
    </location>
</feature>
<protein>
    <recommendedName>
        <fullName evidence="4">DUF3887 domain-containing protein</fullName>
    </recommendedName>
</protein>
<accession>A0ABN4ASE6</accession>
<feature type="chain" id="PRO_5046334676" description="DUF3887 domain-containing protein" evidence="1">
    <location>
        <begin position="19"/>
        <end position="151"/>
    </location>
</feature>
<dbReference type="RefSeq" id="WP_015026296.1">
    <property type="nucleotide sequence ID" value="NC_018742.1"/>
</dbReference>
<evidence type="ECO:0000256" key="1">
    <source>
        <dbReference type="SAM" id="SignalP"/>
    </source>
</evidence>
<reference evidence="2 3" key="1">
    <citation type="submission" date="2011-07" db="EMBL/GenBank/DDBJ databases">
        <title>The complete genome of plasmid 1 of Emticicia oligotrophica DSM 17448.</title>
        <authorList>
            <consortium name="US DOE Joint Genome Institute (JGI-PGF)"/>
            <person name="Lucas S."/>
            <person name="Han J."/>
            <person name="Lapidus A."/>
            <person name="Bruce D."/>
            <person name="Goodwin L."/>
            <person name="Pitluck S."/>
            <person name="Peters L."/>
            <person name="Kyrpides N."/>
            <person name="Mavromatis K."/>
            <person name="Ivanova N."/>
            <person name="Ovchinnikova G."/>
            <person name="Teshima H."/>
            <person name="Detter J.C."/>
            <person name="Tapia R."/>
            <person name="Han C."/>
            <person name="Land M."/>
            <person name="Hauser L."/>
            <person name="Markowitz V."/>
            <person name="Cheng J.-F."/>
            <person name="Hugenholtz P."/>
            <person name="Woyke T."/>
            <person name="Wu D."/>
            <person name="Tindall B."/>
            <person name="Pomrenke H."/>
            <person name="Brambilla E."/>
            <person name="Klenk H.-P."/>
            <person name="Eisen J.A."/>
        </authorList>
    </citation>
    <scope>NUCLEOTIDE SEQUENCE [LARGE SCALE GENOMIC DNA]</scope>
    <source>
        <strain evidence="3">DSM 17448 / GPTSA100-15</strain>
        <plasmid evidence="2 3">pEMTOL01</plasmid>
    </source>
</reference>
<keyword evidence="1" id="KW-0732">Signal</keyword>
<evidence type="ECO:0000313" key="2">
    <source>
        <dbReference type="EMBL" id="AFK05550.1"/>
    </source>
</evidence>
<evidence type="ECO:0000313" key="3">
    <source>
        <dbReference type="Proteomes" id="UP000002875"/>
    </source>
</evidence>
<dbReference type="EMBL" id="CP002962">
    <property type="protein sequence ID" value="AFK05550.1"/>
    <property type="molecule type" value="Genomic_DNA"/>
</dbReference>